<dbReference type="Gene3D" id="2.40.100.10">
    <property type="entry name" value="Cyclophilin-like"/>
    <property type="match status" value="1"/>
</dbReference>
<dbReference type="PANTHER" id="PTHR43309">
    <property type="entry name" value="5-OXOPROLINASE SUBUNIT C"/>
    <property type="match status" value="1"/>
</dbReference>
<dbReference type="GO" id="GO:0005524">
    <property type="term" value="F:ATP binding"/>
    <property type="evidence" value="ECO:0007669"/>
    <property type="project" value="UniProtKB-KW"/>
</dbReference>
<feature type="domain" description="Carboxyltransferase" evidence="4">
    <location>
        <begin position="24"/>
        <end position="318"/>
    </location>
</feature>
<keyword evidence="3" id="KW-0067">ATP-binding</keyword>
<dbReference type="STRING" id="39029.BSR42_10765"/>
<evidence type="ECO:0000313" key="5">
    <source>
        <dbReference type="EMBL" id="KMO87112.1"/>
    </source>
</evidence>
<dbReference type="PATRIC" id="fig|1122219.3.peg.3297"/>
<dbReference type="InterPro" id="IPR052708">
    <property type="entry name" value="PxpC"/>
</dbReference>
<dbReference type="SMART" id="SM00797">
    <property type="entry name" value="AHS2"/>
    <property type="match status" value="1"/>
</dbReference>
<proteinExistence type="predicted"/>
<comment type="caution">
    <text evidence="5">The sequence shown here is derived from an EMBL/GenBank/DDBJ whole genome shotgun (WGS) entry which is preliminary data.</text>
</comment>
<name>A0A0J6WZ22_9FIRM</name>
<protein>
    <submittedName>
        <fullName evidence="5">KipI antagonist</fullName>
    </submittedName>
</protein>
<dbReference type="InParanoid" id="A0A0J6WZ22"/>
<accession>A0A0J6WZ22</accession>
<reference evidence="5 6" key="1">
    <citation type="submission" date="2015-06" db="EMBL/GenBank/DDBJ databases">
        <title>Draft genome sequence of beer spoilage bacterium Megasphaera cerevisiae type strain 20462.</title>
        <authorList>
            <person name="Kutumbaka K."/>
            <person name="Pasmowitz J."/>
            <person name="Mategko J."/>
            <person name="Reyes D."/>
            <person name="Friedrich A."/>
            <person name="Han S."/>
            <person name="Martens-Habbena W."/>
            <person name="Neal-McKinney J."/>
            <person name="Janagama H.K."/>
            <person name="Nadala C."/>
            <person name="Samadpour M."/>
        </authorList>
    </citation>
    <scope>NUCLEOTIDE SEQUENCE [LARGE SCALE GENOMIC DNA]</scope>
    <source>
        <strain evidence="5 6">DSM 20462</strain>
    </source>
</reference>
<sequence length="331" mass="36382">MSIVVLRGGMLSVLQDRGRKGYQKVGMLVNGAMDEEALRLGNILTGNEQQEAGLEITMLGPVLKFSQETLIALTGADMDPRIDGRAVPMWRPVLVRAGAVLRFGHSLSGCRSYLCVSGGYDVPSVMGSKSTYLQAHIGGYQGRALVQGDVLSLGRMSDQGRRIVKTLHDTGGIQTSDWYVEAAHRLYDEVAAPVRLTAGLQYSCFTEDSLQRLVSEPFRITVHSDRMGYRLEGCQLRLKKPLEMISEAAVQGTIQVPADGNPIILMADRQSTAGYPKIGQVIMADMSRLAQYRPGDWVRFAAVTIAQAEALFLEREQYIRNIAVSVQYRLA</sequence>
<keyword evidence="2" id="KW-0378">Hydrolase</keyword>
<dbReference type="EMBL" id="LEKT01000009">
    <property type="protein sequence ID" value="KMO87112.1"/>
    <property type="molecule type" value="Genomic_DNA"/>
</dbReference>
<evidence type="ECO:0000313" key="6">
    <source>
        <dbReference type="Proteomes" id="UP000036503"/>
    </source>
</evidence>
<dbReference type="InterPro" id="IPR029000">
    <property type="entry name" value="Cyclophilin-like_dom_sf"/>
</dbReference>
<dbReference type="InterPro" id="IPR003778">
    <property type="entry name" value="CT_A_B"/>
</dbReference>
<dbReference type="FunCoup" id="A0A0J6WZ22">
    <property type="interactions" value="19"/>
</dbReference>
<keyword evidence="1" id="KW-0547">Nucleotide-binding</keyword>
<dbReference type="RefSeq" id="WP_048513611.1">
    <property type="nucleotide sequence ID" value="NZ_FUXD01000004.1"/>
</dbReference>
<keyword evidence="6" id="KW-1185">Reference proteome</keyword>
<dbReference type="AlphaFoldDB" id="A0A0J6WZ22"/>
<dbReference type="SUPFAM" id="SSF50891">
    <property type="entry name" value="Cyclophilin-like"/>
    <property type="match status" value="1"/>
</dbReference>
<evidence type="ECO:0000256" key="3">
    <source>
        <dbReference type="ARBA" id="ARBA00022840"/>
    </source>
</evidence>
<dbReference type="OrthoDB" id="9782422at2"/>
<dbReference type="PANTHER" id="PTHR43309:SF5">
    <property type="entry name" value="5-OXOPROLINASE SUBUNIT C"/>
    <property type="match status" value="1"/>
</dbReference>
<evidence type="ECO:0000256" key="1">
    <source>
        <dbReference type="ARBA" id="ARBA00022741"/>
    </source>
</evidence>
<organism evidence="5 6">
    <name type="scientific">Megasphaera cerevisiae DSM 20462</name>
    <dbReference type="NCBI Taxonomy" id="1122219"/>
    <lineage>
        <taxon>Bacteria</taxon>
        <taxon>Bacillati</taxon>
        <taxon>Bacillota</taxon>
        <taxon>Negativicutes</taxon>
        <taxon>Veillonellales</taxon>
        <taxon>Veillonellaceae</taxon>
        <taxon>Megasphaera</taxon>
    </lineage>
</organism>
<evidence type="ECO:0000259" key="4">
    <source>
        <dbReference type="SMART" id="SM00797"/>
    </source>
</evidence>
<gene>
    <name evidence="5" type="ORF">AB840_04325</name>
</gene>
<evidence type="ECO:0000256" key="2">
    <source>
        <dbReference type="ARBA" id="ARBA00022801"/>
    </source>
</evidence>
<dbReference type="Pfam" id="PF02626">
    <property type="entry name" value="CT_A_B"/>
    <property type="match status" value="1"/>
</dbReference>
<dbReference type="GO" id="GO:0016787">
    <property type="term" value="F:hydrolase activity"/>
    <property type="evidence" value="ECO:0007669"/>
    <property type="project" value="UniProtKB-KW"/>
</dbReference>
<dbReference type="NCBIfam" id="TIGR00724">
    <property type="entry name" value="urea_amlyse_rel"/>
    <property type="match status" value="1"/>
</dbReference>
<dbReference type="Proteomes" id="UP000036503">
    <property type="component" value="Unassembled WGS sequence"/>
</dbReference>